<evidence type="ECO:0000256" key="2">
    <source>
        <dbReference type="ARBA" id="ARBA00022475"/>
    </source>
</evidence>
<evidence type="ECO:0000313" key="8">
    <source>
        <dbReference type="Proteomes" id="UP000199337"/>
    </source>
</evidence>
<dbReference type="Proteomes" id="UP000199337">
    <property type="component" value="Unassembled WGS sequence"/>
</dbReference>
<comment type="subcellular location">
    <subcellularLocation>
        <location evidence="1">Cell membrane</location>
    </subcellularLocation>
</comment>
<name>A0A1I2MY90_9FIRM</name>
<feature type="transmembrane region" description="Helical" evidence="6">
    <location>
        <begin position="6"/>
        <end position="27"/>
    </location>
</feature>
<keyword evidence="7" id="KW-0966">Cell projection</keyword>
<gene>
    <name evidence="7" type="ORF">SAMN05660649_00214</name>
</gene>
<keyword evidence="2" id="KW-1003">Cell membrane</keyword>
<dbReference type="Pfam" id="PF04347">
    <property type="entry name" value="FliO"/>
    <property type="match status" value="1"/>
</dbReference>
<keyword evidence="8" id="KW-1185">Reference proteome</keyword>
<organism evidence="7 8">
    <name type="scientific">Desulfotruncus arcticus DSM 17038</name>
    <dbReference type="NCBI Taxonomy" id="1121424"/>
    <lineage>
        <taxon>Bacteria</taxon>
        <taxon>Bacillati</taxon>
        <taxon>Bacillota</taxon>
        <taxon>Clostridia</taxon>
        <taxon>Eubacteriales</taxon>
        <taxon>Desulfallaceae</taxon>
        <taxon>Desulfotruncus</taxon>
    </lineage>
</organism>
<keyword evidence="4 6" id="KW-1133">Transmembrane helix</keyword>
<protein>
    <submittedName>
        <fullName evidence="7">Flagellar protein FliO/FliZ</fullName>
    </submittedName>
</protein>
<evidence type="ECO:0000256" key="1">
    <source>
        <dbReference type="ARBA" id="ARBA00004236"/>
    </source>
</evidence>
<accession>A0A1I2MY90</accession>
<dbReference type="AlphaFoldDB" id="A0A1I2MY90"/>
<evidence type="ECO:0000256" key="6">
    <source>
        <dbReference type="SAM" id="Phobius"/>
    </source>
</evidence>
<evidence type="ECO:0000256" key="4">
    <source>
        <dbReference type="ARBA" id="ARBA00022989"/>
    </source>
</evidence>
<dbReference type="EMBL" id="FOOX01000001">
    <property type="protein sequence ID" value="SFF96068.1"/>
    <property type="molecule type" value="Genomic_DNA"/>
</dbReference>
<dbReference type="RefSeq" id="WP_165613315.1">
    <property type="nucleotide sequence ID" value="NZ_FOOX01000001.1"/>
</dbReference>
<keyword evidence="7" id="KW-0969">Cilium</keyword>
<keyword evidence="5 6" id="KW-0472">Membrane</keyword>
<evidence type="ECO:0000256" key="5">
    <source>
        <dbReference type="ARBA" id="ARBA00023136"/>
    </source>
</evidence>
<dbReference type="GO" id="GO:0044781">
    <property type="term" value="P:bacterial-type flagellum organization"/>
    <property type="evidence" value="ECO:0007669"/>
    <property type="project" value="InterPro"/>
</dbReference>
<proteinExistence type="predicted"/>
<sequence length="117" mass="13029">MDKEMIAALIRLMILLPVICMLAYLTVKYGFGQARRGSLTGIKRMRLVEQISLGPKSGLSLVQVGKKYLLLAHQEGSIIMVKEMDQLPDELENNMPEWKSLSQVIKGINLFGGKPGK</sequence>
<evidence type="ECO:0000256" key="3">
    <source>
        <dbReference type="ARBA" id="ARBA00022692"/>
    </source>
</evidence>
<dbReference type="GO" id="GO:0016020">
    <property type="term" value="C:membrane"/>
    <property type="evidence" value="ECO:0007669"/>
    <property type="project" value="InterPro"/>
</dbReference>
<evidence type="ECO:0000313" key="7">
    <source>
        <dbReference type="EMBL" id="SFF96068.1"/>
    </source>
</evidence>
<keyword evidence="7" id="KW-0282">Flagellum</keyword>
<dbReference type="InterPro" id="IPR022781">
    <property type="entry name" value="Flagellar_biosynth_FliO"/>
</dbReference>
<keyword evidence="3 6" id="KW-0812">Transmembrane</keyword>
<dbReference type="STRING" id="341036.SAMN05660649_00214"/>
<reference evidence="8" key="1">
    <citation type="submission" date="2016-10" db="EMBL/GenBank/DDBJ databases">
        <authorList>
            <person name="Varghese N."/>
            <person name="Submissions S."/>
        </authorList>
    </citation>
    <scope>NUCLEOTIDE SEQUENCE [LARGE SCALE GENOMIC DNA]</scope>
    <source>
        <strain evidence="8">DSM 17038</strain>
    </source>
</reference>